<evidence type="ECO:0000313" key="3">
    <source>
        <dbReference type="EMBL" id="CAH2716263.1"/>
    </source>
</evidence>
<accession>A0ABM9EVM7</accession>
<proteinExistence type="predicted"/>
<keyword evidence="2" id="KW-0472">Membrane</keyword>
<evidence type="ECO:0000313" key="4">
    <source>
        <dbReference type="Proteomes" id="UP000838308"/>
    </source>
</evidence>
<dbReference type="EMBL" id="CALBWS010000025">
    <property type="protein sequence ID" value="CAH2716263.1"/>
    <property type="molecule type" value="Genomic_DNA"/>
</dbReference>
<feature type="region of interest" description="Disordered" evidence="1">
    <location>
        <begin position="235"/>
        <end position="256"/>
    </location>
</feature>
<evidence type="ECO:0000256" key="1">
    <source>
        <dbReference type="SAM" id="MobiDB-lite"/>
    </source>
</evidence>
<feature type="region of interest" description="Disordered" evidence="1">
    <location>
        <begin position="108"/>
        <end position="135"/>
    </location>
</feature>
<dbReference type="Gene3D" id="3.30.70.60">
    <property type="match status" value="1"/>
</dbReference>
<evidence type="ECO:0008006" key="5">
    <source>
        <dbReference type="Google" id="ProtNLM"/>
    </source>
</evidence>
<evidence type="ECO:0000256" key="2">
    <source>
        <dbReference type="SAM" id="Phobius"/>
    </source>
</evidence>
<dbReference type="RefSeq" id="WP_248736522.1">
    <property type="nucleotide sequence ID" value="NZ_CALBWS010000025.1"/>
</dbReference>
<keyword evidence="4" id="KW-1185">Reference proteome</keyword>
<dbReference type="Proteomes" id="UP000838308">
    <property type="component" value="Unassembled WGS sequence"/>
</dbReference>
<feature type="compositionally biased region" description="Low complexity" evidence="1">
    <location>
        <begin position="113"/>
        <end position="135"/>
    </location>
</feature>
<name>A0ABM9EVM7_9BACI</name>
<sequence>MKLRFSKRDKLIVGVGILLLVLIIVYAQFFFLTPLKSDLGIKQQEFKSEQKLLDIVSQKKADNTVTSAEDTRELQKKIPVEPLQEQLILDLEKAETISNSEIKSMSFAKDADANSTENQTNTQTTNAPQNTTTDANATYQNAGEQQSGPAAPTGMKKLTVQLSVESPTYEELEKFIKTLESLKRIVVVEAITYSGGEEITSLDQADQPISYSLTISAFYMPSLADLKAELPKIDAPAPAGKENPLSQFPAMAKTQP</sequence>
<reference evidence="3" key="1">
    <citation type="submission" date="2022-04" db="EMBL/GenBank/DDBJ databases">
        <authorList>
            <person name="Criscuolo A."/>
        </authorList>
    </citation>
    <scope>NUCLEOTIDE SEQUENCE</scope>
    <source>
        <strain evidence="3">CIP111895</strain>
    </source>
</reference>
<protein>
    <recommendedName>
        <fullName evidence="5">Pilus assembly protein PilO</fullName>
    </recommendedName>
</protein>
<keyword evidence="2" id="KW-0812">Transmembrane</keyword>
<dbReference type="InterPro" id="IPR014717">
    <property type="entry name" value="Transl_elong_EF1B/ribsomal_bS6"/>
</dbReference>
<organism evidence="3 4">
    <name type="scientific">Neobacillus rhizosphaerae</name>
    <dbReference type="NCBI Taxonomy" id="2880965"/>
    <lineage>
        <taxon>Bacteria</taxon>
        <taxon>Bacillati</taxon>
        <taxon>Bacillota</taxon>
        <taxon>Bacilli</taxon>
        <taxon>Bacillales</taxon>
        <taxon>Bacillaceae</taxon>
        <taxon>Neobacillus</taxon>
    </lineage>
</organism>
<gene>
    <name evidence="3" type="ORF">BACCIP111895_03447</name>
</gene>
<comment type="caution">
    <text evidence="3">The sequence shown here is derived from an EMBL/GenBank/DDBJ whole genome shotgun (WGS) entry which is preliminary data.</text>
</comment>
<keyword evidence="2" id="KW-1133">Transmembrane helix</keyword>
<feature type="transmembrane region" description="Helical" evidence="2">
    <location>
        <begin position="12"/>
        <end position="32"/>
    </location>
</feature>